<dbReference type="PANTHER" id="PTHR10027">
    <property type="entry name" value="CALCIUM-ACTIVATED POTASSIUM CHANNEL ALPHA CHAIN"/>
    <property type="match status" value="1"/>
</dbReference>
<dbReference type="FunFam" id="3.40.50.720:FF:000011">
    <property type="entry name" value="Potassium channel subfamily T member 1"/>
    <property type="match status" value="1"/>
</dbReference>
<keyword evidence="4" id="KW-0812">Transmembrane</keyword>
<feature type="region of interest" description="Disordered" evidence="12">
    <location>
        <begin position="573"/>
        <end position="592"/>
    </location>
</feature>
<name>A0AAD8E4H6_DIPPU</name>
<comment type="catalytic activity">
    <reaction evidence="11">
        <text>K(+)(in) = K(+)(out)</text>
        <dbReference type="Rhea" id="RHEA:29463"/>
        <dbReference type="ChEBI" id="CHEBI:29103"/>
    </reaction>
</comment>
<dbReference type="SUPFAM" id="SSF81324">
    <property type="entry name" value="Voltage-gated potassium channels"/>
    <property type="match status" value="1"/>
</dbReference>
<dbReference type="InterPro" id="IPR047871">
    <property type="entry name" value="K_chnl_Slo-like"/>
</dbReference>
<feature type="chain" id="PRO_5042108113" description="RCK N-terminal domain-containing protein" evidence="13">
    <location>
        <begin position="21"/>
        <end position="592"/>
    </location>
</feature>
<evidence type="ECO:0000256" key="11">
    <source>
        <dbReference type="ARBA" id="ARBA00034430"/>
    </source>
</evidence>
<keyword evidence="2" id="KW-0813">Transport</keyword>
<evidence type="ECO:0000256" key="12">
    <source>
        <dbReference type="SAM" id="MobiDB-lite"/>
    </source>
</evidence>
<evidence type="ECO:0000256" key="9">
    <source>
        <dbReference type="ARBA" id="ARBA00023136"/>
    </source>
</evidence>
<dbReference type="InterPro" id="IPR003929">
    <property type="entry name" value="K_chnl_BK_asu"/>
</dbReference>
<evidence type="ECO:0000256" key="5">
    <source>
        <dbReference type="ARBA" id="ARBA00022826"/>
    </source>
</evidence>
<dbReference type="Proteomes" id="UP001233999">
    <property type="component" value="Unassembled WGS sequence"/>
</dbReference>
<dbReference type="Pfam" id="PF03493">
    <property type="entry name" value="BK_channel_a"/>
    <property type="match status" value="1"/>
</dbReference>
<dbReference type="Pfam" id="PF22614">
    <property type="entry name" value="Slo-like_RCK"/>
    <property type="match status" value="1"/>
</dbReference>
<protein>
    <recommendedName>
        <fullName evidence="14">RCK N-terminal domain-containing protein</fullName>
    </recommendedName>
</protein>
<feature type="compositionally biased region" description="Polar residues" evidence="12">
    <location>
        <begin position="440"/>
        <end position="451"/>
    </location>
</feature>
<keyword evidence="10" id="KW-0407">Ion channel</keyword>
<organism evidence="15 16">
    <name type="scientific">Diploptera punctata</name>
    <name type="common">Pacific beetle cockroach</name>
    <dbReference type="NCBI Taxonomy" id="6984"/>
    <lineage>
        <taxon>Eukaryota</taxon>
        <taxon>Metazoa</taxon>
        <taxon>Ecdysozoa</taxon>
        <taxon>Arthropoda</taxon>
        <taxon>Hexapoda</taxon>
        <taxon>Insecta</taxon>
        <taxon>Pterygota</taxon>
        <taxon>Neoptera</taxon>
        <taxon>Polyneoptera</taxon>
        <taxon>Dictyoptera</taxon>
        <taxon>Blattodea</taxon>
        <taxon>Blaberoidea</taxon>
        <taxon>Blaberidae</taxon>
        <taxon>Diplopterinae</taxon>
        <taxon>Diploptera</taxon>
    </lineage>
</organism>
<evidence type="ECO:0000256" key="13">
    <source>
        <dbReference type="SAM" id="SignalP"/>
    </source>
</evidence>
<feature type="domain" description="RCK N-terminal" evidence="14">
    <location>
        <begin position="145"/>
        <end position="281"/>
    </location>
</feature>
<feature type="signal peptide" evidence="13">
    <location>
        <begin position="1"/>
        <end position="20"/>
    </location>
</feature>
<keyword evidence="7" id="KW-1133">Transmembrane helix</keyword>
<evidence type="ECO:0000313" key="16">
    <source>
        <dbReference type="Proteomes" id="UP001233999"/>
    </source>
</evidence>
<evidence type="ECO:0000256" key="4">
    <source>
        <dbReference type="ARBA" id="ARBA00022692"/>
    </source>
</evidence>
<comment type="subcellular location">
    <subcellularLocation>
        <location evidence="1">Membrane</location>
        <topology evidence="1">Multi-pass membrane protein</topology>
    </subcellularLocation>
</comment>
<evidence type="ECO:0000313" key="15">
    <source>
        <dbReference type="EMBL" id="KAJ9576312.1"/>
    </source>
</evidence>
<dbReference type="PROSITE" id="PS51201">
    <property type="entry name" value="RCK_N"/>
    <property type="match status" value="1"/>
</dbReference>
<feature type="region of interest" description="Disordered" evidence="12">
    <location>
        <begin position="523"/>
        <end position="564"/>
    </location>
</feature>
<feature type="region of interest" description="Disordered" evidence="12">
    <location>
        <begin position="424"/>
        <end position="455"/>
    </location>
</feature>
<feature type="non-terminal residue" evidence="15">
    <location>
        <position position="592"/>
    </location>
</feature>
<evidence type="ECO:0000256" key="7">
    <source>
        <dbReference type="ARBA" id="ARBA00022989"/>
    </source>
</evidence>
<dbReference type="EMBL" id="JASPKZ010009800">
    <property type="protein sequence ID" value="KAJ9576312.1"/>
    <property type="molecule type" value="Genomic_DNA"/>
</dbReference>
<dbReference type="InterPro" id="IPR013099">
    <property type="entry name" value="K_chnl_dom"/>
</dbReference>
<keyword evidence="6" id="KW-0630">Potassium</keyword>
<evidence type="ECO:0000256" key="6">
    <source>
        <dbReference type="ARBA" id="ARBA00022958"/>
    </source>
</evidence>
<comment type="caution">
    <text evidence="15">The sequence shown here is derived from an EMBL/GenBank/DDBJ whole genome shotgun (WGS) entry which is preliminary data.</text>
</comment>
<reference evidence="15" key="2">
    <citation type="submission" date="2023-05" db="EMBL/GenBank/DDBJ databases">
        <authorList>
            <person name="Fouks B."/>
        </authorList>
    </citation>
    <scope>NUCLEOTIDE SEQUENCE</scope>
    <source>
        <strain evidence="15">Stay&amp;Tobe</strain>
        <tissue evidence="15">Testes</tissue>
    </source>
</reference>
<dbReference type="PANTHER" id="PTHR10027:SF10">
    <property type="entry name" value="SLOWPOKE 2, ISOFORM D"/>
    <property type="match status" value="1"/>
</dbReference>
<dbReference type="GO" id="GO:0015271">
    <property type="term" value="F:outward rectifier potassium channel activity"/>
    <property type="evidence" value="ECO:0007669"/>
    <property type="project" value="TreeGrafter"/>
</dbReference>
<dbReference type="Gene3D" id="3.40.50.720">
    <property type="entry name" value="NAD(P)-binding Rossmann-like Domain"/>
    <property type="match status" value="1"/>
</dbReference>
<keyword evidence="9" id="KW-0472">Membrane</keyword>
<accession>A0AAD8E4H6</accession>
<keyword evidence="8" id="KW-0406">Ion transport</keyword>
<evidence type="ECO:0000256" key="8">
    <source>
        <dbReference type="ARBA" id="ARBA00023065"/>
    </source>
</evidence>
<evidence type="ECO:0000256" key="1">
    <source>
        <dbReference type="ARBA" id="ARBA00004141"/>
    </source>
</evidence>
<evidence type="ECO:0000256" key="3">
    <source>
        <dbReference type="ARBA" id="ARBA00022538"/>
    </source>
</evidence>
<evidence type="ECO:0000256" key="10">
    <source>
        <dbReference type="ARBA" id="ARBA00023303"/>
    </source>
</evidence>
<dbReference type="Gene3D" id="1.10.287.70">
    <property type="match status" value="1"/>
</dbReference>
<dbReference type="InterPro" id="IPR003148">
    <property type="entry name" value="RCK_N"/>
</dbReference>
<feature type="compositionally biased region" description="Acidic residues" evidence="12">
    <location>
        <begin position="545"/>
        <end position="559"/>
    </location>
</feature>
<keyword evidence="3" id="KW-0633">Potassium transport</keyword>
<evidence type="ECO:0000256" key="2">
    <source>
        <dbReference type="ARBA" id="ARBA00022448"/>
    </source>
</evidence>
<proteinExistence type="predicted"/>
<dbReference type="GO" id="GO:0005228">
    <property type="term" value="F:intracellular sodium-activated potassium channel activity"/>
    <property type="evidence" value="ECO:0007669"/>
    <property type="project" value="TreeGrafter"/>
</dbReference>
<reference evidence="15" key="1">
    <citation type="journal article" date="2023" name="IScience">
        <title>Live-bearing cockroach genome reveals convergent evolutionary mechanisms linked to viviparity in insects and beyond.</title>
        <authorList>
            <person name="Fouks B."/>
            <person name="Harrison M.C."/>
            <person name="Mikhailova A.A."/>
            <person name="Marchal E."/>
            <person name="English S."/>
            <person name="Carruthers M."/>
            <person name="Jennings E.C."/>
            <person name="Chiamaka E.L."/>
            <person name="Frigard R.A."/>
            <person name="Pippel M."/>
            <person name="Attardo G.M."/>
            <person name="Benoit J.B."/>
            <person name="Bornberg-Bauer E."/>
            <person name="Tobe S.S."/>
        </authorList>
    </citation>
    <scope>NUCLEOTIDE SEQUENCE</scope>
    <source>
        <strain evidence="15">Stay&amp;Tobe</strain>
    </source>
</reference>
<sequence length="592" mass="67050">LLWPPLRNLFIPVFLNCWLAKHSLENMFNYCHIDMYRGDTSTEDSIRSALLLHQNQQNVCGIQHFQRAGHRHLNLFQSTYYVVVTFSTVGYGDFVPDIWPSQLYMVIMICVALIVLPTQFEQLAFTWMERQKLGGSYSSHRAQSEKHVVVCSTTLHADTIMDFLNEFYAHPLLQDYYVVLLSPMELDTTMRMILQVPIWAQRVIYIQGSCLKDGDLARARMNEAEACFVLAARNYADKTAADEHTILRSWAVKDFAPSVPQYVQIFRPENKLHVKFAEHVVCEDEFKYALLANNCTCPGASTLVTLLLHTSRGQEGQTSQEEWHRLYGKCSGNEIYHIVLGDSRFFGEYEGKSFTYASFHSHRKYGVALVGVRPAELPEFYEDTILLNPGPRHIMKKSDTCYYMSISKEENSAFILGNQQNNACPEAGTTTEEKDKDKSSSGIQQQNNKSDGINLKVHVPNSLCPTTSIEPGFGDSRQCLKDSSPALLAPDVAITGNHLDVPRPGDNPNLLSPEILNQRRGSRRPSILPVPDMFTSSSLNIATDNQDEGDESDDEMDDDVPWRSPSEKIACDVTEGQTEECAHSTWRDEYVR</sequence>
<dbReference type="FunFam" id="1.10.287.70:FF:000058">
    <property type="entry name" value="Potassium sodium-activated channel subfamily T member 2"/>
    <property type="match status" value="1"/>
</dbReference>
<keyword evidence="5" id="KW-0631">Potassium channel</keyword>
<feature type="compositionally biased region" description="Polar residues" evidence="12">
    <location>
        <begin position="534"/>
        <end position="544"/>
    </location>
</feature>
<dbReference type="GO" id="GO:0005886">
    <property type="term" value="C:plasma membrane"/>
    <property type="evidence" value="ECO:0007669"/>
    <property type="project" value="TreeGrafter"/>
</dbReference>
<feature type="non-terminal residue" evidence="15">
    <location>
        <position position="1"/>
    </location>
</feature>
<dbReference type="Pfam" id="PF07885">
    <property type="entry name" value="Ion_trans_2"/>
    <property type="match status" value="1"/>
</dbReference>
<feature type="compositionally biased region" description="Basic and acidic residues" evidence="12">
    <location>
        <begin position="580"/>
        <end position="592"/>
    </location>
</feature>
<keyword evidence="16" id="KW-1185">Reference proteome</keyword>
<gene>
    <name evidence="15" type="ORF">L9F63_006812</name>
</gene>
<dbReference type="AlphaFoldDB" id="A0AAD8E4H6"/>
<evidence type="ECO:0000259" key="14">
    <source>
        <dbReference type="PROSITE" id="PS51201"/>
    </source>
</evidence>
<keyword evidence="13" id="KW-0732">Signal</keyword>